<evidence type="ECO:0000313" key="2">
    <source>
        <dbReference type="EMBL" id="ORJ60638.1"/>
    </source>
</evidence>
<sequence length="153" mass="17644">MRIVSTLLFACFLLTAPLSALADNNPDALKKKIMFDQKKLVVMENLELTDQEATAFWPVFTQFQEEQFMINQQAARLIVAYASTYQTLTDDQAAKIVEEYFNIREARTATLKKYMQKFSKVLPGKKLFRYLQIENKLEAIARAELAKRVPLAQ</sequence>
<keyword evidence="3" id="KW-1185">Reference proteome</keyword>
<organism evidence="2 3">
    <name type="scientific">Geothermobacter hydrogeniphilus</name>
    <dbReference type="NCBI Taxonomy" id="1969733"/>
    <lineage>
        <taxon>Bacteria</taxon>
        <taxon>Pseudomonadati</taxon>
        <taxon>Thermodesulfobacteriota</taxon>
        <taxon>Desulfuromonadia</taxon>
        <taxon>Desulfuromonadales</taxon>
        <taxon>Geothermobacteraceae</taxon>
        <taxon>Geothermobacter</taxon>
    </lineage>
</organism>
<dbReference type="AlphaFoldDB" id="A0A1X0Y682"/>
<protein>
    <submittedName>
        <fullName evidence="2">Uncharacterized protein</fullName>
    </submittedName>
</protein>
<proteinExistence type="predicted"/>
<reference evidence="2 3" key="1">
    <citation type="submission" date="2017-03" db="EMBL/GenBank/DDBJ databases">
        <title>Genome sequence of Geothermobacter sp. EPR-M, Deep-Sea Iron Reducer.</title>
        <authorList>
            <person name="Tully B."/>
            <person name="Savalia P."/>
            <person name="Abuyen K."/>
            <person name="Baughan C."/>
            <person name="Romero E."/>
            <person name="Ronkowski C."/>
            <person name="Torres B."/>
            <person name="Tremblay J."/>
            <person name="Trujillo A."/>
            <person name="Tyler M."/>
            <person name="Perez-Rodriguez I."/>
            <person name="Amend J."/>
        </authorList>
    </citation>
    <scope>NUCLEOTIDE SEQUENCE [LARGE SCALE GENOMIC DNA]</scope>
    <source>
        <strain evidence="2 3">EPR-M</strain>
    </source>
</reference>
<dbReference type="OrthoDB" id="9153342at2"/>
<accession>A0A1X0Y682</accession>
<dbReference type="EMBL" id="NAAD01000007">
    <property type="protein sequence ID" value="ORJ60638.1"/>
    <property type="molecule type" value="Genomic_DNA"/>
</dbReference>
<dbReference type="RefSeq" id="WP_085010120.1">
    <property type="nucleotide sequence ID" value="NZ_NAAD01000007.1"/>
</dbReference>
<feature type="chain" id="PRO_5012981677" evidence="1">
    <location>
        <begin position="23"/>
        <end position="153"/>
    </location>
</feature>
<feature type="signal peptide" evidence="1">
    <location>
        <begin position="1"/>
        <end position="22"/>
    </location>
</feature>
<dbReference type="STRING" id="1969733.B5V00_07330"/>
<name>A0A1X0Y682_9BACT</name>
<keyword evidence="1" id="KW-0732">Signal</keyword>
<dbReference type="Proteomes" id="UP000193136">
    <property type="component" value="Unassembled WGS sequence"/>
</dbReference>
<evidence type="ECO:0000256" key="1">
    <source>
        <dbReference type="SAM" id="SignalP"/>
    </source>
</evidence>
<gene>
    <name evidence="2" type="ORF">B5V00_07330</name>
</gene>
<comment type="caution">
    <text evidence="2">The sequence shown here is derived from an EMBL/GenBank/DDBJ whole genome shotgun (WGS) entry which is preliminary data.</text>
</comment>
<evidence type="ECO:0000313" key="3">
    <source>
        <dbReference type="Proteomes" id="UP000193136"/>
    </source>
</evidence>